<name>A0A8J4BK26_9CHLO</name>
<feature type="compositionally biased region" description="Low complexity" evidence="1">
    <location>
        <begin position="214"/>
        <end position="234"/>
    </location>
</feature>
<dbReference type="Proteomes" id="UP000747399">
    <property type="component" value="Unassembled WGS sequence"/>
</dbReference>
<evidence type="ECO:0000313" key="2">
    <source>
        <dbReference type="EMBL" id="GIL62824.1"/>
    </source>
</evidence>
<accession>A0A8J4BK26</accession>
<feature type="region of interest" description="Disordered" evidence="1">
    <location>
        <begin position="211"/>
        <end position="234"/>
    </location>
</feature>
<keyword evidence="3" id="KW-1185">Reference proteome</keyword>
<gene>
    <name evidence="2" type="ORF">Vafri_16990</name>
</gene>
<dbReference type="AlphaFoldDB" id="A0A8J4BK26"/>
<evidence type="ECO:0000256" key="1">
    <source>
        <dbReference type="SAM" id="MobiDB-lite"/>
    </source>
</evidence>
<feature type="region of interest" description="Disordered" evidence="1">
    <location>
        <begin position="150"/>
        <end position="194"/>
    </location>
</feature>
<dbReference type="EMBL" id="BNCO01000053">
    <property type="protein sequence ID" value="GIL62824.1"/>
    <property type="molecule type" value="Genomic_DNA"/>
</dbReference>
<sequence length="234" mass="23003">MQDGTGVGAIQAAPVSVNRLASNELDVYNARSIKLAEATRVRLFLPGLKGGPQDEWDDPQDAKVAAQAAAQAAATRGPSDTALKSRKKLAKVAALAHANEPAAVAAGPAVAEVPSGVGASGAEGGLMMVVEAIMVLEDDEDDEGLLFLAPNGSGAGPGPGPGGSSISGSEGGFGTGSGALGSGQQRLSQGYDSERGAVHAGYGGRYYTTPGINGTVSAGASGTSASTGGVLRRD</sequence>
<protein>
    <submittedName>
        <fullName evidence="2">Uncharacterized protein</fullName>
    </submittedName>
</protein>
<organism evidence="2 3">
    <name type="scientific">Volvox africanus</name>
    <dbReference type="NCBI Taxonomy" id="51714"/>
    <lineage>
        <taxon>Eukaryota</taxon>
        <taxon>Viridiplantae</taxon>
        <taxon>Chlorophyta</taxon>
        <taxon>core chlorophytes</taxon>
        <taxon>Chlorophyceae</taxon>
        <taxon>CS clade</taxon>
        <taxon>Chlamydomonadales</taxon>
        <taxon>Volvocaceae</taxon>
        <taxon>Volvox</taxon>
    </lineage>
</organism>
<feature type="compositionally biased region" description="Gly residues" evidence="1">
    <location>
        <begin position="153"/>
        <end position="181"/>
    </location>
</feature>
<comment type="caution">
    <text evidence="2">The sequence shown here is derived from an EMBL/GenBank/DDBJ whole genome shotgun (WGS) entry which is preliminary data.</text>
</comment>
<reference evidence="2" key="1">
    <citation type="journal article" date="2021" name="Proc. Natl. Acad. Sci. U.S.A.">
        <title>Three genomes in the algal genus Volvox reveal the fate of a haploid sex-determining region after a transition to homothallism.</title>
        <authorList>
            <person name="Yamamoto K."/>
            <person name="Hamaji T."/>
            <person name="Kawai-Toyooka H."/>
            <person name="Matsuzaki R."/>
            <person name="Takahashi F."/>
            <person name="Nishimura Y."/>
            <person name="Kawachi M."/>
            <person name="Noguchi H."/>
            <person name="Minakuchi Y."/>
            <person name="Umen J.G."/>
            <person name="Toyoda A."/>
            <person name="Nozaki H."/>
        </authorList>
    </citation>
    <scope>NUCLEOTIDE SEQUENCE</scope>
    <source>
        <strain evidence="2">NIES-3780</strain>
    </source>
</reference>
<feature type="non-terminal residue" evidence="2">
    <location>
        <position position="1"/>
    </location>
</feature>
<evidence type="ECO:0000313" key="3">
    <source>
        <dbReference type="Proteomes" id="UP000747399"/>
    </source>
</evidence>
<proteinExistence type="predicted"/>